<evidence type="ECO:0000256" key="1">
    <source>
        <dbReference type="SAM" id="MobiDB-lite"/>
    </source>
</evidence>
<dbReference type="HOGENOM" id="CLU_2317362_0_0_5"/>
<gene>
    <name evidence="2" type="ORF">RG540_CH06200</name>
</gene>
<protein>
    <submittedName>
        <fullName evidence="2">Uncharacterized protein</fullName>
    </submittedName>
</protein>
<dbReference type="GeneID" id="43447771"/>
<feature type="compositionally biased region" description="Basic and acidic residues" evidence="1">
    <location>
        <begin position="1"/>
        <end position="11"/>
    </location>
</feature>
<keyword evidence="3" id="KW-1185">Reference proteome</keyword>
<organism evidence="2 3">
    <name type="scientific">Neorhizobium galegae bv. orientalis str. HAMBI 540</name>
    <dbReference type="NCBI Taxonomy" id="1028800"/>
    <lineage>
        <taxon>Bacteria</taxon>
        <taxon>Pseudomonadati</taxon>
        <taxon>Pseudomonadota</taxon>
        <taxon>Alphaproteobacteria</taxon>
        <taxon>Hyphomicrobiales</taxon>
        <taxon>Rhizobiaceae</taxon>
        <taxon>Rhizobium/Agrobacterium group</taxon>
        <taxon>Neorhizobium</taxon>
    </lineage>
</organism>
<dbReference type="OrthoDB" id="8421776at2"/>
<reference evidence="3" key="1">
    <citation type="journal article" date="2014" name="BMC Genomics">
        <title>Genome sequencing of two Neorhizobium galegae strains reveals a noeT gene responsible for the unusual acetylation of the nodulation factors.</title>
        <authorList>
            <person name="Osterman J."/>
            <person name="Marsh J."/>
            <person name="Laine P.K."/>
            <person name="Zeng Z."/>
            <person name="Alatalo E."/>
            <person name="Sullivan J.T."/>
            <person name="Young J.P."/>
            <person name="Thomas-Oates J."/>
            <person name="Paulin L."/>
            <person name="Lindstrom K."/>
        </authorList>
    </citation>
    <scope>NUCLEOTIDE SEQUENCE [LARGE SCALE GENOMIC DNA]</scope>
    <source>
        <strain evidence="3">HAMBI 540</strain>
    </source>
</reference>
<dbReference type="Proteomes" id="UP000028181">
    <property type="component" value="Chromosome I"/>
</dbReference>
<name>A0A068SP09_NEOGA</name>
<dbReference type="KEGG" id="ngg:RG540_CH06200"/>
<accession>A0A068SP09</accession>
<sequence length="99" mass="10671">MKHRKSIDLVRSDTGYTVSEGSARGGGSGETGYRIEIWSKAPEAGGELIETISRATDFAVSCAAHDAAIRVRPGKVLIHLNGRHRMSCERTPDPPLPLT</sequence>
<dbReference type="EMBL" id="HG938353">
    <property type="protein sequence ID" value="CDN46810.1"/>
    <property type="molecule type" value="Genomic_DNA"/>
</dbReference>
<dbReference type="RefSeq" id="WP_157884566.1">
    <property type="nucleotide sequence ID" value="NZ_HG938353.1"/>
</dbReference>
<evidence type="ECO:0000313" key="3">
    <source>
        <dbReference type="Proteomes" id="UP000028181"/>
    </source>
</evidence>
<proteinExistence type="predicted"/>
<dbReference type="AlphaFoldDB" id="A0A068SP09"/>
<evidence type="ECO:0000313" key="2">
    <source>
        <dbReference type="EMBL" id="CDN46810.1"/>
    </source>
</evidence>
<feature type="region of interest" description="Disordered" evidence="1">
    <location>
        <begin position="1"/>
        <end position="31"/>
    </location>
</feature>